<feature type="binding site" evidence="7">
    <location>
        <position position="28"/>
    </location>
    <ligand>
        <name>ATP</name>
        <dbReference type="ChEBI" id="CHEBI:30616"/>
    </ligand>
</feature>
<dbReference type="Gene3D" id="3.30.200.20">
    <property type="entry name" value="Phosphorylase Kinase, domain 1"/>
    <property type="match status" value="1"/>
</dbReference>
<dbReference type="RefSeq" id="WP_238174352.1">
    <property type="nucleotide sequence ID" value="NZ_SODF01000002.1"/>
</dbReference>
<keyword evidence="4 7" id="KW-0547">Nucleotide-binding</keyword>
<dbReference type="GO" id="GO:0005524">
    <property type="term" value="F:ATP binding"/>
    <property type="evidence" value="ECO:0007669"/>
    <property type="project" value="UniProtKB-UniRule"/>
</dbReference>
<evidence type="ECO:0000256" key="6">
    <source>
        <dbReference type="ARBA" id="ARBA00022840"/>
    </source>
</evidence>
<keyword evidence="9" id="KW-0472">Membrane</keyword>
<dbReference type="Proteomes" id="UP000295447">
    <property type="component" value="Unassembled WGS sequence"/>
</dbReference>
<keyword evidence="2 11" id="KW-0723">Serine/threonine-protein kinase</keyword>
<evidence type="ECO:0000256" key="1">
    <source>
        <dbReference type="ARBA" id="ARBA00012513"/>
    </source>
</evidence>
<keyword evidence="9" id="KW-1133">Transmembrane helix</keyword>
<evidence type="ECO:0000256" key="5">
    <source>
        <dbReference type="ARBA" id="ARBA00022777"/>
    </source>
</evidence>
<evidence type="ECO:0000256" key="9">
    <source>
        <dbReference type="SAM" id="Phobius"/>
    </source>
</evidence>
<name>A0A4R7ZQL7_9ACTN</name>
<dbReference type="InterPro" id="IPR017441">
    <property type="entry name" value="Protein_kinase_ATP_BS"/>
</dbReference>
<dbReference type="PROSITE" id="PS00108">
    <property type="entry name" value="PROTEIN_KINASE_ST"/>
    <property type="match status" value="1"/>
</dbReference>
<proteinExistence type="predicted"/>
<evidence type="ECO:0000256" key="3">
    <source>
        <dbReference type="ARBA" id="ARBA00022679"/>
    </source>
</evidence>
<dbReference type="InterPro" id="IPR000719">
    <property type="entry name" value="Prot_kinase_dom"/>
</dbReference>
<keyword evidence="5 11" id="KW-0418">Kinase</keyword>
<keyword evidence="9" id="KW-0812">Transmembrane</keyword>
<comment type="caution">
    <text evidence="11">The sequence shown here is derived from an EMBL/GenBank/DDBJ whole genome shotgun (WGS) entry which is preliminary data.</text>
</comment>
<dbReference type="Gene3D" id="1.10.510.10">
    <property type="entry name" value="Transferase(Phosphotransferase) domain 1"/>
    <property type="match status" value="1"/>
</dbReference>
<evidence type="ECO:0000256" key="4">
    <source>
        <dbReference type="ARBA" id="ARBA00022741"/>
    </source>
</evidence>
<evidence type="ECO:0000313" key="11">
    <source>
        <dbReference type="EMBL" id="TDW17640.1"/>
    </source>
</evidence>
<evidence type="ECO:0000313" key="12">
    <source>
        <dbReference type="Proteomes" id="UP000295447"/>
    </source>
</evidence>
<dbReference type="CDD" id="cd14014">
    <property type="entry name" value="STKc_PknB_like"/>
    <property type="match status" value="1"/>
</dbReference>
<dbReference type="SUPFAM" id="SSF56112">
    <property type="entry name" value="Protein kinase-like (PK-like)"/>
    <property type="match status" value="1"/>
</dbReference>
<evidence type="ECO:0000256" key="8">
    <source>
        <dbReference type="SAM" id="MobiDB-lite"/>
    </source>
</evidence>
<keyword evidence="12" id="KW-1185">Reference proteome</keyword>
<dbReference type="InterPro" id="IPR011009">
    <property type="entry name" value="Kinase-like_dom_sf"/>
</dbReference>
<dbReference type="PANTHER" id="PTHR43289:SF6">
    <property type="entry name" value="SERINE_THREONINE-PROTEIN KINASE NEKL-3"/>
    <property type="match status" value="1"/>
</dbReference>
<feature type="transmembrane region" description="Helical" evidence="9">
    <location>
        <begin position="341"/>
        <end position="362"/>
    </location>
</feature>
<dbReference type="InterPro" id="IPR008271">
    <property type="entry name" value="Ser/Thr_kinase_AS"/>
</dbReference>
<dbReference type="EMBL" id="SODF01000002">
    <property type="protein sequence ID" value="TDW17640.1"/>
    <property type="molecule type" value="Genomic_DNA"/>
</dbReference>
<organism evidence="11 12">
    <name type="scientific">Kribbella kalugense</name>
    <dbReference type="NCBI Taxonomy" id="2512221"/>
    <lineage>
        <taxon>Bacteria</taxon>
        <taxon>Bacillati</taxon>
        <taxon>Actinomycetota</taxon>
        <taxon>Actinomycetes</taxon>
        <taxon>Propionibacteriales</taxon>
        <taxon>Kribbellaceae</taxon>
        <taxon>Kribbella</taxon>
    </lineage>
</organism>
<gene>
    <name evidence="11" type="ORF">EV650_4215</name>
</gene>
<sequence length="503" mass="54069">MRRRLGSGGFATVWLAHDEQLDAEVAIKVLADNWGHDDSVRHRFLEEGRFLRRVESEHVVQVHDVGELEDGRPFLVLTYADRGTLADRLKQKPLALAEAVDVVVQVGRGLQALHRRGLLHRDVKPANVLFRSTDDGERAVLSDLGLGKSLDEVSRITMPGGTPSYVAPEQALGERLDQRADQYSLGAVAYAALTGRSPHQVDGLGAASRVKVAPPPSSLGFELPEQVDAAIVRALEPDRENRWPDVQSFTRALVGGLDETTHDFPLSIRETIQVAGDLDGKTALSDENQPTIVKLAEPSVTEDAAAETVAVDAPAVPEETTEKVEPQPVPTPKRKRKRGRWVVAALLALLVGGGAGYAGQWYQSRGKAIEVSQGQFKVTVPREWAKSVAQTDWLAPGSTSRTPAFRVSRDTDLSATAPGVFLGLAGSKLALPDNTALGCKPETVSQGTFNDRPTTDRLSSGCAGGDMVLYERVVDRGTGGSLLVQVIAPDAARAAEIADSVKY</sequence>
<feature type="region of interest" description="Disordered" evidence="8">
    <location>
        <begin position="315"/>
        <end position="335"/>
    </location>
</feature>
<dbReference type="SMART" id="SM00220">
    <property type="entry name" value="S_TKc"/>
    <property type="match status" value="1"/>
</dbReference>
<dbReference type="PANTHER" id="PTHR43289">
    <property type="entry name" value="MITOGEN-ACTIVATED PROTEIN KINASE KINASE KINASE 20-RELATED"/>
    <property type="match status" value="1"/>
</dbReference>
<protein>
    <recommendedName>
        <fullName evidence="1">non-specific serine/threonine protein kinase</fullName>
        <ecNumber evidence="1">2.7.11.1</ecNumber>
    </recommendedName>
</protein>
<evidence type="ECO:0000256" key="7">
    <source>
        <dbReference type="PROSITE-ProRule" id="PRU10141"/>
    </source>
</evidence>
<dbReference type="PROSITE" id="PS50011">
    <property type="entry name" value="PROTEIN_KINASE_DOM"/>
    <property type="match status" value="1"/>
</dbReference>
<dbReference type="AlphaFoldDB" id="A0A4R7ZQL7"/>
<evidence type="ECO:0000259" key="10">
    <source>
        <dbReference type="PROSITE" id="PS50011"/>
    </source>
</evidence>
<accession>A0A4R7ZQL7</accession>
<evidence type="ECO:0000256" key="2">
    <source>
        <dbReference type="ARBA" id="ARBA00022527"/>
    </source>
</evidence>
<dbReference type="EC" id="2.7.11.1" evidence="1"/>
<dbReference type="GO" id="GO:0004674">
    <property type="term" value="F:protein serine/threonine kinase activity"/>
    <property type="evidence" value="ECO:0007669"/>
    <property type="project" value="UniProtKB-KW"/>
</dbReference>
<keyword evidence="6 7" id="KW-0067">ATP-binding</keyword>
<feature type="domain" description="Protein kinase" evidence="10">
    <location>
        <begin position="1"/>
        <end position="254"/>
    </location>
</feature>
<dbReference type="PROSITE" id="PS00107">
    <property type="entry name" value="PROTEIN_KINASE_ATP"/>
    <property type="match status" value="1"/>
</dbReference>
<dbReference type="Pfam" id="PF00069">
    <property type="entry name" value="Pkinase"/>
    <property type="match status" value="1"/>
</dbReference>
<keyword evidence="3" id="KW-0808">Transferase</keyword>
<reference evidence="11 12" key="1">
    <citation type="submission" date="2019-03" db="EMBL/GenBank/DDBJ databases">
        <title>Genomic Encyclopedia of Type Strains, Phase III (KMG-III): the genomes of soil and plant-associated and newly described type strains.</title>
        <authorList>
            <person name="Whitman W."/>
        </authorList>
    </citation>
    <scope>NUCLEOTIDE SEQUENCE [LARGE SCALE GENOMIC DNA]</scope>
    <source>
        <strain evidence="11 12">VKM Ac-2570</strain>
    </source>
</reference>